<dbReference type="AlphaFoldDB" id="A0A1Y2LKJ8"/>
<dbReference type="InterPro" id="IPR046341">
    <property type="entry name" value="SET_dom_sf"/>
</dbReference>
<evidence type="ECO:0000313" key="2">
    <source>
        <dbReference type="EMBL" id="OSS43727.1"/>
    </source>
</evidence>
<evidence type="ECO:0008006" key="4">
    <source>
        <dbReference type="Google" id="ProtNLM"/>
    </source>
</evidence>
<keyword evidence="3" id="KW-1185">Reference proteome</keyword>
<accession>A0A1Y2LKJ8</accession>
<feature type="region of interest" description="Disordered" evidence="1">
    <location>
        <begin position="1"/>
        <end position="21"/>
    </location>
</feature>
<dbReference type="InParanoid" id="A0A1Y2LKJ8"/>
<name>A0A1Y2LKJ8_EPING</name>
<protein>
    <recommendedName>
        <fullName evidence="4">SET domain-containing protein</fullName>
    </recommendedName>
</protein>
<evidence type="ECO:0000313" key="3">
    <source>
        <dbReference type="Proteomes" id="UP000193240"/>
    </source>
</evidence>
<dbReference type="Proteomes" id="UP000193240">
    <property type="component" value="Unassembled WGS sequence"/>
</dbReference>
<dbReference type="EMBL" id="KZ107862">
    <property type="protein sequence ID" value="OSS43727.1"/>
    <property type="molecule type" value="Genomic_DNA"/>
</dbReference>
<sequence length="176" mass="20083">MPDTEPIDKLEGKLVSSENGNSHTPADARLVYTNLNGHLTIVTDCTYENRYVFDPQHFKHMLYPVTWPPGRPWPPRSLEEVCYAPGEEAGFCHGSECYTFDSCLQESCHHSMDEWLSSSGDWRTRFELRKTRDRGIGVFAIAPIKRLEILGWYTGDVTPFGLRESHYKLSLTIGKA</sequence>
<proteinExistence type="predicted"/>
<evidence type="ECO:0000256" key="1">
    <source>
        <dbReference type="SAM" id="MobiDB-lite"/>
    </source>
</evidence>
<gene>
    <name evidence="2" type="ORF">B5807_11583</name>
</gene>
<dbReference type="SUPFAM" id="SSF82199">
    <property type="entry name" value="SET domain"/>
    <property type="match status" value="1"/>
</dbReference>
<organism evidence="2 3">
    <name type="scientific">Epicoccum nigrum</name>
    <name type="common">Soil fungus</name>
    <name type="synonym">Epicoccum purpurascens</name>
    <dbReference type="NCBI Taxonomy" id="105696"/>
    <lineage>
        <taxon>Eukaryota</taxon>
        <taxon>Fungi</taxon>
        <taxon>Dikarya</taxon>
        <taxon>Ascomycota</taxon>
        <taxon>Pezizomycotina</taxon>
        <taxon>Dothideomycetes</taxon>
        <taxon>Pleosporomycetidae</taxon>
        <taxon>Pleosporales</taxon>
        <taxon>Pleosporineae</taxon>
        <taxon>Didymellaceae</taxon>
        <taxon>Epicoccum</taxon>
    </lineage>
</organism>
<dbReference type="STRING" id="105696.A0A1Y2LKJ8"/>
<feature type="compositionally biased region" description="Basic and acidic residues" evidence="1">
    <location>
        <begin position="1"/>
        <end position="12"/>
    </location>
</feature>
<reference evidence="2 3" key="1">
    <citation type="journal article" date="2017" name="Genome Announc.">
        <title>Genome sequence of the saprophytic ascomycete Epicoccum nigrum ICMP 19927 strain isolated from New Zealand.</title>
        <authorList>
            <person name="Fokin M."/>
            <person name="Fleetwood D."/>
            <person name="Weir B.S."/>
            <person name="Villas-Boas S.G."/>
        </authorList>
    </citation>
    <scope>NUCLEOTIDE SEQUENCE [LARGE SCALE GENOMIC DNA]</scope>
    <source>
        <strain evidence="2 3">ICMP 19927</strain>
    </source>
</reference>
<dbReference type="Gene3D" id="2.170.270.10">
    <property type="entry name" value="SET domain"/>
    <property type="match status" value="1"/>
</dbReference>